<evidence type="ECO:0000313" key="3">
    <source>
        <dbReference type="Proteomes" id="UP000807115"/>
    </source>
</evidence>
<accession>A0A921QZR3</accession>
<feature type="region of interest" description="Disordered" evidence="1">
    <location>
        <begin position="1"/>
        <end position="36"/>
    </location>
</feature>
<protein>
    <submittedName>
        <fullName evidence="2">Uncharacterized protein</fullName>
    </submittedName>
</protein>
<gene>
    <name evidence="2" type="ORF">BDA96_05G235000</name>
</gene>
<dbReference type="Proteomes" id="UP000807115">
    <property type="component" value="Chromosome 5"/>
</dbReference>
<name>A0A921QZR3_SORBI</name>
<dbReference type="EMBL" id="CM027684">
    <property type="protein sequence ID" value="KAG0530987.1"/>
    <property type="molecule type" value="Genomic_DNA"/>
</dbReference>
<comment type="caution">
    <text evidence="2">The sequence shown here is derived from an EMBL/GenBank/DDBJ whole genome shotgun (WGS) entry which is preliminary data.</text>
</comment>
<reference evidence="2" key="1">
    <citation type="journal article" date="2019" name="BMC Genomics">
        <title>A new reference genome for Sorghum bicolor reveals high levels of sequence similarity between sweet and grain genotypes: implications for the genetics of sugar metabolism.</title>
        <authorList>
            <person name="Cooper E.A."/>
            <person name="Brenton Z.W."/>
            <person name="Flinn B.S."/>
            <person name="Jenkins J."/>
            <person name="Shu S."/>
            <person name="Flowers D."/>
            <person name="Luo F."/>
            <person name="Wang Y."/>
            <person name="Xia P."/>
            <person name="Barry K."/>
            <person name="Daum C."/>
            <person name="Lipzen A."/>
            <person name="Yoshinaga Y."/>
            <person name="Schmutz J."/>
            <person name="Saski C."/>
            <person name="Vermerris W."/>
            <person name="Kresovich S."/>
        </authorList>
    </citation>
    <scope>NUCLEOTIDE SEQUENCE</scope>
</reference>
<sequence>MCCPQRSTAGHRRQVCRPRSASLTSAEYRRRPQPRQRPWPTAALLCESPTTTGGAYCCFASYLKEQYSWHGG</sequence>
<proteinExistence type="predicted"/>
<reference evidence="2" key="2">
    <citation type="submission" date="2020-10" db="EMBL/GenBank/DDBJ databases">
        <authorList>
            <person name="Cooper E.A."/>
            <person name="Brenton Z.W."/>
            <person name="Flinn B.S."/>
            <person name="Jenkins J."/>
            <person name="Shu S."/>
            <person name="Flowers D."/>
            <person name="Luo F."/>
            <person name="Wang Y."/>
            <person name="Xia P."/>
            <person name="Barry K."/>
            <person name="Daum C."/>
            <person name="Lipzen A."/>
            <person name="Yoshinaga Y."/>
            <person name="Schmutz J."/>
            <person name="Saski C."/>
            <person name="Vermerris W."/>
            <person name="Kresovich S."/>
        </authorList>
    </citation>
    <scope>NUCLEOTIDE SEQUENCE</scope>
</reference>
<evidence type="ECO:0000313" key="2">
    <source>
        <dbReference type="EMBL" id="KAG0530987.1"/>
    </source>
</evidence>
<dbReference type="AlphaFoldDB" id="A0A921QZR3"/>
<evidence type="ECO:0000256" key="1">
    <source>
        <dbReference type="SAM" id="MobiDB-lite"/>
    </source>
</evidence>
<organism evidence="2 3">
    <name type="scientific">Sorghum bicolor</name>
    <name type="common">Sorghum</name>
    <name type="synonym">Sorghum vulgare</name>
    <dbReference type="NCBI Taxonomy" id="4558"/>
    <lineage>
        <taxon>Eukaryota</taxon>
        <taxon>Viridiplantae</taxon>
        <taxon>Streptophyta</taxon>
        <taxon>Embryophyta</taxon>
        <taxon>Tracheophyta</taxon>
        <taxon>Spermatophyta</taxon>
        <taxon>Magnoliopsida</taxon>
        <taxon>Liliopsida</taxon>
        <taxon>Poales</taxon>
        <taxon>Poaceae</taxon>
        <taxon>PACMAD clade</taxon>
        <taxon>Panicoideae</taxon>
        <taxon>Andropogonodae</taxon>
        <taxon>Andropogoneae</taxon>
        <taxon>Sorghinae</taxon>
        <taxon>Sorghum</taxon>
    </lineage>
</organism>